<dbReference type="AlphaFoldDB" id="A0A5J4X1K2"/>
<dbReference type="PANTHER" id="PTHR32154">
    <property type="entry name" value="PYRUVATE-FLAVODOXIN OXIDOREDUCTASE-RELATED"/>
    <property type="match status" value="1"/>
</dbReference>
<comment type="caution">
    <text evidence="1">The sequence shown here is derived from an EMBL/GenBank/DDBJ whole genome shotgun (WGS) entry which is preliminary data.</text>
</comment>
<name>A0A5J4X1K2_9EUKA</name>
<dbReference type="Proteomes" id="UP000324800">
    <property type="component" value="Unassembled WGS sequence"/>
</dbReference>
<reference evidence="1 2" key="1">
    <citation type="submission" date="2019-03" db="EMBL/GenBank/DDBJ databases">
        <title>Single cell metagenomics reveals metabolic interactions within the superorganism composed of flagellate Streblomastix strix and complex community of Bacteroidetes bacteria on its surface.</title>
        <authorList>
            <person name="Treitli S.C."/>
            <person name="Kolisko M."/>
            <person name="Husnik F."/>
            <person name="Keeling P."/>
            <person name="Hampl V."/>
        </authorList>
    </citation>
    <scope>NUCLEOTIDE SEQUENCE [LARGE SCALE GENOMIC DNA]</scope>
    <source>
        <strain evidence="1">ST1C</strain>
    </source>
</reference>
<evidence type="ECO:0000313" key="2">
    <source>
        <dbReference type="Proteomes" id="UP000324800"/>
    </source>
</evidence>
<sequence>MQLILKRQGPVWANSLLEDKTEYGFGMLISRIQRRKRILDIDNKVGSISNPPHAVNEVEQYCIAIVKPTEKLQQIIYELKKSIEVYETETPILADLYKILNSEVNSNTKGMMLQATQLDASVKFASTVKKTTKKNLKYFLQYKKSKRFPSPSIITEYAPFLNHEIKEGHVNMIQEDTLAVKYWYWTLFRDNSLLVKEGKNPFQLRFNRSHW</sequence>
<dbReference type="EMBL" id="SNRW01000533">
    <property type="protein sequence ID" value="KAA6400612.1"/>
    <property type="molecule type" value="Genomic_DNA"/>
</dbReference>
<dbReference type="OrthoDB" id="1688044at2759"/>
<gene>
    <name evidence="1" type="ORF">EZS28_003861</name>
</gene>
<keyword evidence="1" id="KW-0670">Pyruvate</keyword>
<accession>A0A5J4X1K2</accession>
<dbReference type="GO" id="GO:0006979">
    <property type="term" value="P:response to oxidative stress"/>
    <property type="evidence" value="ECO:0007669"/>
    <property type="project" value="TreeGrafter"/>
</dbReference>
<evidence type="ECO:0000313" key="1">
    <source>
        <dbReference type="EMBL" id="KAA6400612.1"/>
    </source>
</evidence>
<dbReference type="Gene3D" id="3.40.50.970">
    <property type="match status" value="2"/>
</dbReference>
<proteinExistence type="predicted"/>
<dbReference type="PANTHER" id="PTHR32154:SF0">
    <property type="entry name" value="PYRUVATE-FLAVODOXIN OXIDOREDUCTASE-RELATED"/>
    <property type="match status" value="1"/>
</dbReference>
<organism evidence="1 2">
    <name type="scientific">Streblomastix strix</name>
    <dbReference type="NCBI Taxonomy" id="222440"/>
    <lineage>
        <taxon>Eukaryota</taxon>
        <taxon>Metamonada</taxon>
        <taxon>Preaxostyla</taxon>
        <taxon>Oxymonadida</taxon>
        <taxon>Streblomastigidae</taxon>
        <taxon>Streblomastix</taxon>
    </lineage>
</organism>
<dbReference type="InterPro" id="IPR050722">
    <property type="entry name" value="Pyruvate:ferred/Flavod_OxRd"/>
</dbReference>
<protein>
    <submittedName>
        <fullName evidence="1">Pyruvate-ferrodoxin oxidoreductase</fullName>
    </submittedName>
</protein>